<organism evidence="2 3">
    <name type="scientific">Bacillus salitolerans</name>
    <dbReference type="NCBI Taxonomy" id="1437434"/>
    <lineage>
        <taxon>Bacteria</taxon>
        <taxon>Bacillati</taxon>
        <taxon>Bacillota</taxon>
        <taxon>Bacilli</taxon>
        <taxon>Bacillales</taxon>
        <taxon>Bacillaceae</taxon>
        <taxon>Bacillus</taxon>
    </lineage>
</organism>
<reference evidence="3" key="1">
    <citation type="journal article" date="2019" name="Int. J. Syst. Evol. Microbiol.">
        <title>The Global Catalogue of Microorganisms (GCM) 10K type strain sequencing project: providing services to taxonomists for standard genome sequencing and annotation.</title>
        <authorList>
            <consortium name="The Broad Institute Genomics Platform"/>
            <consortium name="The Broad Institute Genome Sequencing Center for Infectious Disease"/>
            <person name="Wu L."/>
            <person name="Ma J."/>
        </authorList>
    </citation>
    <scope>NUCLEOTIDE SEQUENCE [LARGE SCALE GENOMIC DNA]</scope>
    <source>
        <strain evidence="3">CCUG 49339</strain>
    </source>
</reference>
<comment type="caution">
    <text evidence="2">The sequence shown here is derived from an EMBL/GenBank/DDBJ whole genome shotgun (WGS) entry which is preliminary data.</text>
</comment>
<proteinExistence type="predicted"/>
<evidence type="ECO:0000313" key="2">
    <source>
        <dbReference type="EMBL" id="MFD1737540.1"/>
    </source>
</evidence>
<gene>
    <name evidence="2" type="ORF">ACFSCX_13350</name>
</gene>
<keyword evidence="1" id="KW-1133">Transmembrane helix</keyword>
<evidence type="ECO:0000256" key="1">
    <source>
        <dbReference type="SAM" id="Phobius"/>
    </source>
</evidence>
<dbReference type="RefSeq" id="WP_377928743.1">
    <property type="nucleotide sequence ID" value="NZ_JBHUEM010000020.1"/>
</dbReference>
<protein>
    <submittedName>
        <fullName evidence="2">Uncharacterized protein</fullName>
    </submittedName>
</protein>
<keyword evidence="1" id="KW-0472">Membrane</keyword>
<keyword evidence="1" id="KW-0812">Transmembrane</keyword>
<feature type="transmembrane region" description="Helical" evidence="1">
    <location>
        <begin position="52"/>
        <end position="71"/>
    </location>
</feature>
<keyword evidence="3" id="KW-1185">Reference proteome</keyword>
<evidence type="ECO:0000313" key="3">
    <source>
        <dbReference type="Proteomes" id="UP001597214"/>
    </source>
</evidence>
<name>A0ABW4LQT7_9BACI</name>
<dbReference type="EMBL" id="JBHUEM010000020">
    <property type="protein sequence ID" value="MFD1737540.1"/>
    <property type="molecule type" value="Genomic_DNA"/>
</dbReference>
<sequence>MRSIGVRNSLFTNSTIEHLVNSYDIGEVKSCSFLIRGLNDTYVVEKLNVEKIIFIICLLLLLLLLMVTFLGKD</sequence>
<dbReference type="Proteomes" id="UP001597214">
    <property type="component" value="Unassembled WGS sequence"/>
</dbReference>
<accession>A0ABW4LQT7</accession>